<dbReference type="STRING" id="10195.A0A3M7PF52"/>
<feature type="domain" description="PH" evidence="2">
    <location>
        <begin position="55"/>
        <end position="149"/>
    </location>
</feature>
<dbReference type="InterPro" id="IPR045188">
    <property type="entry name" value="Boi1/Boi2-like"/>
</dbReference>
<evidence type="ECO:0000313" key="3">
    <source>
        <dbReference type="EMBL" id="RMZ97766.1"/>
    </source>
</evidence>
<protein>
    <submittedName>
        <fullName evidence="3">Collagen type IV alpha-3-binding isoform X2</fullName>
    </submittedName>
</protein>
<dbReference type="AlphaFoldDB" id="A0A3M7PF52"/>
<comment type="caution">
    <text evidence="3">The sequence shown here is derived from an EMBL/GenBank/DDBJ whole genome shotgun (WGS) entry which is preliminary data.</text>
</comment>
<dbReference type="PANTHER" id="PTHR22902:SF27">
    <property type="entry name" value="PLECKSTRIN HOMOLOGY DOMAIN-CONTAINING FAMILY A MEMBER 3"/>
    <property type="match status" value="1"/>
</dbReference>
<dbReference type="PANTHER" id="PTHR22902">
    <property type="entry name" value="SESQUIPEDALIAN"/>
    <property type="match status" value="1"/>
</dbReference>
<gene>
    <name evidence="3" type="ORF">BpHYR1_033244</name>
</gene>
<keyword evidence="1" id="KW-0597">Phosphoprotein</keyword>
<dbReference type="SUPFAM" id="SSF50729">
    <property type="entry name" value="PH domain-like"/>
    <property type="match status" value="1"/>
</dbReference>
<proteinExistence type="predicted"/>
<dbReference type="GO" id="GO:0005829">
    <property type="term" value="C:cytosol"/>
    <property type="evidence" value="ECO:0007669"/>
    <property type="project" value="GOC"/>
</dbReference>
<dbReference type="CDD" id="cd13283">
    <property type="entry name" value="PH_GPBP"/>
    <property type="match status" value="1"/>
</dbReference>
<accession>A0A3M7PF52</accession>
<dbReference type="GO" id="GO:0005581">
    <property type="term" value="C:collagen trimer"/>
    <property type="evidence" value="ECO:0007669"/>
    <property type="project" value="UniProtKB-KW"/>
</dbReference>
<dbReference type="GO" id="GO:0005769">
    <property type="term" value="C:early endosome"/>
    <property type="evidence" value="ECO:0007669"/>
    <property type="project" value="TreeGrafter"/>
</dbReference>
<dbReference type="EMBL" id="REGN01011196">
    <property type="protein sequence ID" value="RMZ97766.1"/>
    <property type="molecule type" value="Genomic_DNA"/>
</dbReference>
<dbReference type="InterPro" id="IPR001849">
    <property type="entry name" value="PH_domain"/>
</dbReference>
<evidence type="ECO:0000256" key="1">
    <source>
        <dbReference type="ARBA" id="ARBA00022553"/>
    </source>
</evidence>
<evidence type="ECO:0000313" key="4">
    <source>
        <dbReference type="Proteomes" id="UP000276133"/>
    </source>
</evidence>
<name>A0A3M7PF52_BRAPC</name>
<dbReference type="InterPro" id="IPR011993">
    <property type="entry name" value="PH-like_dom_sf"/>
</dbReference>
<reference evidence="3 4" key="1">
    <citation type="journal article" date="2018" name="Sci. Rep.">
        <title>Genomic signatures of local adaptation to the degree of environmental predictability in rotifers.</title>
        <authorList>
            <person name="Franch-Gras L."/>
            <person name="Hahn C."/>
            <person name="Garcia-Roger E.M."/>
            <person name="Carmona M.J."/>
            <person name="Serra M."/>
            <person name="Gomez A."/>
        </authorList>
    </citation>
    <scope>NUCLEOTIDE SEQUENCE [LARGE SCALE GENOMIC DNA]</scope>
    <source>
        <strain evidence="3">HYR1</strain>
    </source>
</reference>
<dbReference type="SMART" id="SM00233">
    <property type="entry name" value="PH"/>
    <property type="match status" value="1"/>
</dbReference>
<dbReference type="Pfam" id="PF00169">
    <property type="entry name" value="PH"/>
    <property type="match status" value="1"/>
</dbReference>
<dbReference type="GO" id="GO:0001881">
    <property type="term" value="P:receptor recycling"/>
    <property type="evidence" value="ECO:0007669"/>
    <property type="project" value="TreeGrafter"/>
</dbReference>
<keyword evidence="4" id="KW-1185">Reference proteome</keyword>
<dbReference type="Gene3D" id="2.30.29.30">
    <property type="entry name" value="Pleckstrin-homology domain (PH domain)/Phosphotyrosine-binding domain (PTB)"/>
    <property type="match status" value="1"/>
</dbReference>
<dbReference type="PROSITE" id="PS50003">
    <property type="entry name" value="PH_DOMAIN"/>
    <property type="match status" value="1"/>
</dbReference>
<dbReference type="OrthoDB" id="2344588at2759"/>
<evidence type="ECO:0000259" key="2">
    <source>
        <dbReference type="PROSITE" id="PS50003"/>
    </source>
</evidence>
<dbReference type="GO" id="GO:0007032">
    <property type="term" value="P:endosome organization"/>
    <property type="evidence" value="ECO:0007669"/>
    <property type="project" value="TreeGrafter"/>
</dbReference>
<dbReference type="Proteomes" id="UP000276133">
    <property type="component" value="Unassembled WGS sequence"/>
</dbReference>
<sequence>MISFAHFKLHNYKLRALTPTSHTMSNEAPTVTISDEEEAHSSNNEDEQQQQQQRCIDLASNLHKWTNYIHGWQERYIVLKDGVLSYYKSQTETQYGCRGAIALKQSVVVPHDLDECRFDIRVNDCCWYLRASSVEERHRWLEMLEEHRAESGYGSQTSLRRHGSLLSLNSSLSVQSNGSHKRALGLREKLDEMDTFKEILCRQVETLQTYFDACANSTTSGFEPYHNELEKQLAESDDENAEPFESRQMSGARIQDHAAMAVDFKGEAYTFKATTAGILHNLSHCVELMQQREEFLKKKLDRINFKNRPVDRVDVENFFFNHAWLIN</sequence>
<organism evidence="3 4">
    <name type="scientific">Brachionus plicatilis</name>
    <name type="common">Marine rotifer</name>
    <name type="synonym">Brachionus muelleri</name>
    <dbReference type="NCBI Taxonomy" id="10195"/>
    <lineage>
        <taxon>Eukaryota</taxon>
        <taxon>Metazoa</taxon>
        <taxon>Spiralia</taxon>
        <taxon>Gnathifera</taxon>
        <taxon>Rotifera</taxon>
        <taxon>Eurotatoria</taxon>
        <taxon>Monogononta</taxon>
        <taxon>Pseudotrocha</taxon>
        <taxon>Ploima</taxon>
        <taxon>Brachionidae</taxon>
        <taxon>Brachionus</taxon>
    </lineage>
</organism>
<keyword evidence="3" id="KW-0176">Collagen</keyword>
<dbReference type="GO" id="GO:0005802">
    <property type="term" value="C:trans-Golgi network"/>
    <property type="evidence" value="ECO:0007669"/>
    <property type="project" value="TreeGrafter"/>
</dbReference>
<dbReference type="GO" id="GO:0042147">
    <property type="term" value="P:retrograde transport, endosome to Golgi"/>
    <property type="evidence" value="ECO:0007669"/>
    <property type="project" value="TreeGrafter"/>
</dbReference>
<dbReference type="GO" id="GO:0055037">
    <property type="term" value="C:recycling endosome"/>
    <property type="evidence" value="ECO:0007669"/>
    <property type="project" value="TreeGrafter"/>
</dbReference>